<feature type="compositionally biased region" description="Low complexity" evidence="1">
    <location>
        <begin position="150"/>
        <end position="165"/>
    </location>
</feature>
<feature type="region of interest" description="Disordered" evidence="1">
    <location>
        <begin position="435"/>
        <end position="486"/>
    </location>
</feature>
<evidence type="ECO:0000256" key="1">
    <source>
        <dbReference type="SAM" id="MobiDB-lite"/>
    </source>
</evidence>
<reference evidence="2 3" key="1">
    <citation type="submission" date="2019-05" db="EMBL/GenBank/DDBJ databases">
        <title>Emergence of the Ug99 lineage of the wheat stem rust pathogen through somatic hybridization.</title>
        <authorList>
            <person name="Li F."/>
            <person name="Upadhyaya N.M."/>
            <person name="Sperschneider J."/>
            <person name="Matny O."/>
            <person name="Nguyen-Phuc H."/>
            <person name="Mago R."/>
            <person name="Raley C."/>
            <person name="Miller M.E."/>
            <person name="Silverstein K.A.T."/>
            <person name="Henningsen E."/>
            <person name="Hirsch C.D."/>
            <person name="Visser B."/>
            <person name="Pretorius Z.A."/>
            <person name="Steffenson B.J."/>
            <person name="Schwessinger B."/>
            <person name="Dodds P.N."/>
            <person name="Figueroa M."/>
        </authorList>
    </citation>
    <scope>NUCLEOTIDE SEQUENCE [LARGE SCALE GENOMIC DNA]</scope>
    <source>
        <strain evidence="2">21-0</strain>
    </source>
</reference>
<sequence>METTRRPINLDISALSPTEYQAYQPFITQFNHFTTHTHGKLRFAQAAEFLRRYYRFQTEREDEIRSFFPQEIQLGQIDLGSILAILRLLSHLHHQPTTLKLTQDLVFIQTQPIPSTSSSNPFRRSIQNSADQSTTSPPYCFPQSLSANDLPTTSSSSSRLPSSSSNPFKQRSLSAATSNNHQQQQQSNLLRPASPESQHHHHHHLPSPKIPPRPTRLSKLNTTNLSTPASSDENRIHKSASSLIRSSSDIKPPPKHYSQRSKTHDPSLDHFDPFDPPPPPHTYPSSSKNPTTTPSSEVHLLHLSPSKLSRPRFIEHQHAQNLQNGSPIPSDSKPMIPPPPPPPIPTKPIRAQKTEGPRATEPEIEARPEKPYTQLSTTTLHRAQTFNDHHQSRRNRKVPALPSADQEQEKKQRRPESLHESLHNPFAVSLDELVGSFSHPKDSGTAALPTPQEGGAGPAHQPSWDPKPSARGLPTHRANHKSPESRRSVSLFFHQDHLHNHPAHHHHPHSDHSNKKLHQNFKDFEKEIKHDSKLIVDELVVGWTSRFGIKDERAPLVDKS</sequence>
<dbReference type="AlphaFoldDB" id="A0A5B0Q6A1"/>
<feature type="compositionally biased region" description="Polar residues" evidence="1">
    <location>
        <begin position="113"/>
        <end position="149"/>
    </location>
</feature>
<gene>
    <name evidence="2" type="ORF">PGT21_022577</name>
</gene>
<name>A0A5B0Q6A1_PUCGR</name>
<feature type="compositionally biased region" description="Low complexity" evidence="1">
    <location>
        <begin position="283"/>
        <end position="296"/>
    </location>
</feature>
<organism evidence="2 3">
    <name type="scientific">Puccinia graminis f. sp. tritici</name>
    <dbReference type="NCBI Taxonomy" id="56615"/>
    <lineage>
        <taxon>Eukaryota</taxon>
        <taxon>Fungi</taxon>
        <taxon>Dikarya</taxon>
        <taxon>Basidiomycota</taxon>
        <taxon>Pucciniomycotina</taxon>
        <taxon>Pucciniomycetes</taxon>
        <taxon>Pucciniales</taxon>
        <taxon>Pucciniaceae</taxon>
        <taxon>Puccinia</taxon>
    </lineage>
</organism>
<dbReference type="OrthoDB" id="2507814at2759"/>
<comment type="caution">
    <text evidence="2">The sequence shown here is derived from an EMBL/GenBank/DDBJ whole genome shotgun (WGS) entry which is preliminary data.</text>
</comment>
<dbReference type="Proteomes" id="UP000324748">
    <property type="component" value="Unassembled WGS sequence"/>
</dbReference>
<feature type="compositionally biased region" description="Pro residues" evidence="1">
    <location>
        <begin position="335"/>
        <end position="346"/>
    </location>
</feature>
<protein>
    <submittedName>
        <fullName evidence="2">Uncharacterized protein</fullName>
    </submittedName>
</protein>
<evidence type="ECO:0000313" key="2">
    <source>
        <dbReference type="EMBL" id="KAA1108711.1"/>
    </source>
</evidence>
<proteinExistence type="predicted"/>
<dbReference type="EMBL" id="VSWC01000028">
    <property type="protein sequence ID" value="KAA1108711.1"/>
    <property type="molecule type" value="Genomic_DNA"/>
</dbReference>
<feature type="compositionally biased region" description="Polar residues" evidence="1">
    <location>
        <begin position="373"/>
        <end position="386"/>
    </location>
</feature>
<evidence type="ECO:0000313" key="3">
    <source>
        <dbReference type="Proteomes" id="UP000324748"/>
    </source>
</evidence>
<feature type="compositionally biased region" description="Polar residues" evidence="1">
    <location>
        <begin position="218"/>
        <end position="231"/>
    </location>
</feature>
<feature type="compositionally biased region" description="Basic and acidic residues" evidence="1">
    <location>
        <begin position="407"/>
        <end position="422"/>
    </location>
</feature>
<accession>A0A5B0Q6A1</accession>
<keyword evidence="3" id="KW-1185">Reference proteome</keyword>
<feature type="compositionally biased region" description="Basic and acidic residues" evidence="1">
    <location>
        <begin position="262"/>
        <end position="273"/>
    </location>
</feature>
<feature type="region of interest" description="Disordered" evidence="1">
    <location>
        <begin position="113"/>
        <end position="298"/>
    </location>
</feature>
<feature type="compositionally biased region" description="Basic and acidic residues" evidence="1">
    <location>
        <begin position="352"/>
        <end position="370"/>
    </location>
</feature>
<feature type="region of interest" description="Disordered" evidence="1">
    <location>
        <begin position="322"/>
        <end position="423"/>
    </location>
</feature>
<feature type="compositionally biased region" description="Polar residues" evidence="1">
    <location>
        <begin position="166"/>
        <end position="181"/>
    </location>
</feature>